<name>A0A918ZKJ0_9ACTN</name>
<dbReference type="AlphaFoldDB" id="A0A918ZKJ0"/>
<dbReference type="RefSeq" id="WP_229925609.1">
    <property type="nucleotide sequence ID" value="NZ_BNBT01000032.1"/>
</dbReference>
<evidence type="ECO:0000313" key="2">
    <source>
        <dbReference type="Proteomes" id="UP000608024"/>
    </source>
</evidence>
<comment type="caution">
    <text evidence="1">The sequence shown here is derived from an EMBL/GenBank/DDBJ whole genome shotgun (WGS) entry which is preliminary data.</text>
</comment>
<reference evidence="1" key="1">
    <citation type="journal article" date="2014" name="Int. J. Syst. Evol. Microbiol.">
        <title>Complete genome sequence of Corynebacterium casei LMG S-19264T (=DSM 44701T), isolated from a smear-ripened cheese.</title>
        <authorList>
            <consortium name="US DOE Joint Genome Institute (JGI-PGF)"/>
            <person name="Walter F."/>
            <person name="Albersmeier A."/>
            <person name="Kalinowski J."/>
            <person name="Ruckert C."/>
        </authorList>
    </citation>
    <scope>NUCLEOTIDE SEQUENCE</scope>
    <source>
        <strain evidence="1">JCM 4784</strain>
    </source>
</reference>
<dbReference type="EMBL" id="BNBT01000032">
    <property type="protein sequence ID" value="GHE56284.1"/>
    <property type="molecule type" value="Genomic_DNA"/>
</dbReference>
<reference evidence="1" key="2">
    <citation type="submission" date="2020-09" db="EMBL/GenBank/DDBJ databases">
        <authorList>
            <person name="Sun Q."/>
            <person name="Ohkuma M."/>
        </authorList>
    </citation>
    <scope>NUCLEOTIDE SEQUENCE</scope>
    <source>
        <strain evidence="1">JCM 4784</strain>
    </source>
</reference>
<keyword evidence="2" id="KW-1185">Reference proteome</keyword>
<accession>A0A918ZKJ0</accession>
<proteinExistence type="predicted"/>
<dbReference type="Proteomes" id="UP000608024">
    <property type="component" value="Unassembled WGS sequence"/>
</dbReference>
<organism evidence="1 2">
    <name type="scientific">Streptomyces longispororuber</name>
    <dbReference type="NCBI Taxonomy" id="68230"/>
    <lineage>
        <taxon>Bacteria</taxon>
        <taxon>Bacillati</taxon>
        <taxon>Actinomycetota</taxon>
        <taxon>Actinomycetes</taxon>
        <taxon>Kitasatosporales</taxon>
        <taxon>Streptomycetaceae</taxon>
        <taxon>Streptomyces</taxon>
    </lineage>
</organism>
<sequence length="174" mass="18854">MTAPALYETGSGRDGIMCPVEQLWTPYGQDAEDSGFVAHRGLYVTGIDDPTEDHLFPTGFLVLGHQRWADIIEAAAAYMSQVHSWRNIYLYPGDDPSVLIPRIPRAVHTHGVFLRHPHPDHACGCGWDEAWRMVWAPGTEPGAVPVTALRHPAAAVTAASLPSPDTGAPATWAP</sequence>
<protein>
    <submittedName>
        <fullName evidence="1">Uncharacterized protein</fullName>
    </submittedName>
</protein>
<evidence type="ECO:0000313" key="1">
    <source>
        <dbReference type="EMBL" id="GHE56284.1"/>
    </source>
</evidence>
<gene>
    <name evidence="1" type="ORF">GCM10018785_26970</name>
</gene>